<comment type="cofactor">
    <cofactor evidence="9">
        <name>Mg(2+)</name>
        <dbReference type="ChEBI" id="CHEBI:18420"/>
    </cofactor>
</comment>
<dbReference type="EMBL" id="CP004885">
    <property type="protein sequence ID" value="AGX86420.1"/>
    <property type="molecule type" value="Genomic_DNA"/>
</dbReference>
<dbReference type="PRINTS" id="PR01020">
    <property type="entry name" value="LPSBIOSNTHSS"/>
</dbReference>
<dbReference type="HOGENOM" id="CLU_100149_0_1_4"/>
<comment type="similarity">
    <text evidence="9">Belongs to the bacterial CoaD family.</text>
</comment>
<evidence type="ECO:0000256" key="6">
    <source>
        <dbReference type="ARBA" id="ARBA00022842"/>
    </source>
</evidence>
<evidence type="ECO:0000256" key="4">
    <source>
        <dbReference type="ARBA" id="ARBA00022741"/>
    </source>
</evidence>
<evidence type="ECO:0000256" key="9">
    <source>
        <dbReference type="HAMAP-Rule" id="MF_00151"/>
    </source>
</evidence>
<keyword evidence="2 9" id="KW-0808">Transferase</keyword>
<dbReference type="PANTHER" id="PTHR21342">
    <property type="entry name" value="PHOSPHOPANTETHEINE ADENYLYLTRANSFERASE"/>
    <property type="match status" value="1"/>
</dbReference>
<keyword evidence="1 9" id="KW-0963">Cytoplasm</keyword>
<keyword evidence="5 9" id="KW-0067">ATP-binding</keyword>
<gene>
    <name evidence="9" type="primary">coaD</name>
    <name evidence="11" type="ORF">Cenrod_0296</name>
</gene>
<feature type="domain" description="Cytidyltransferase-like" evidence="10">
    <location>
        <begin position="7"/>
        <end position="135"/>
    </location>
</feature>
<feature type="binding site" evidence="9">
    <location>
        <position position="11"/>
    </location>
    <ligand>
        <name>substrate</name>
    </ligand>
</feature>
<name>U5N590_9BURK</name>
<dbReference type="NCBIfam" id="TIGR01510">
    <property type="entry name" value="coaD_prev_kdtB"/>
    <property type="match status" value="1"/>
</dbReference>
<dbReference type="Proteomes" id="UP000017184">
    <property type="component" value="Chromosome"/>
</dbReference>
<dbReference type="SUPFAM" id="SSF52374">
    <property type="entry name" value="Nucleotidylyl transferase"/>
    <property type="match status" value="1"/>
</dbReference>
<evidence type="ECO:0000256" key="3">
    <source>
        <dbReference type="ARBA" id="ARBA00022695"/>
    </source>
</evidence>
<feature type="binding site" evidence="9">
    <location>
        <begin position="90"/>
        <end position="92"/>
    </location>
    <ligand>
        <name>ATP</name>
        <dbReference type="ChEBI" id="CHEBI:30616"/>
    </ligand>
</feature>
<accession>U5N590</accession>
<evidence type="ECO:0000313" key="12">
    <source>
        <dbReference type="Proteomes" id="UP000017184"/>
    </source>
</evidence>
<dbReference type="OrthoDB" id="9806661at2"/>
<evidence type="ECO:0000256" key="5">
    <source>
        <dbReference type="ARBA" id="ARBA00022840"/>
    </source>
</evidence>
<comment type="pathway">
    <text evidence="9">Cofactor biosynthesis; coenzyme A biosynthesis; CoA from (R)-pantothenate: step 4/5.</text>
</comment>
<proteinExistence type="inferred from homology"/>
<dbReference type="STRING" id="946483.Cenrod_0296"/>
<dbReference type="InterPro" id="IPR004821">
    <property type="entry name" value="Cyt_trans-like"/>
</dbReference>
<feature type="binding site" evidence="9">
    <location>
        <begin position="11"/>
        <end position="12"/>
    </location>
    <ligand>
        <name>ATP</name>
        <dbReference type="ChEBI" id="CHEBI:30616"/>
    </ligand>
</feature>
<dbReference type="GO" id="GO:0005524">
    <property type="term" value="F:ATP binding"/>
    <property type="evidence" value="ECO:0007669"/>
    <property type="project" value="UniProtKB-KW"/>
</dbReference>
<organism evidence="11 12">
    <name type="scientific">Candidatus Symbiobacter mobilis CR</name>
    <dbReference type="NCBI Taxonomy" id="946483"/>
    <lineage>
        <taxon>Bacteria</taxon>
        <taxon>Pseudomonadati</taxon>
        <taxon>Pseudomonadota</taxon>
        <taxon>Betaproteobacteria</taxon>
        <taxon>Burkholderiales</taxon>
        <taxon>Comamonadaceae</taxon>
    </lineage>
</organism>
<dbReference type="GO" id="GO:0015937">
    <property type="term" value="P:coenzyme A biosynthetic process"/>
    <property type="evidence" value="ECO:0007669"/>
    <property type="project" value="UniProtKB-UniRule"/>
</dbReference>
<dbReference type="RefSeq" id="WP_022771241.1">
    <property type="nucleotide sequence ID" value="NC_022576.1"/>
</dbReference>
<dbReference type="KEGG" id="cbx:Cenrod_0296"/>
<evidence type="ECO:0000256" key="8">
    <source>
        <dbReference type="ARBA" id="ARBA00029346"/>
    </source>
</evidence>
<dbReference type="eggNOG" id="COG0669">
    <property type="taxonomic scope" value="Bacteria"/>
</dbReference>
<feature type="binding site" evidence="9">
    <location>
        <position position="19"/>
    </location>
    <ligand>
        <name>ATP</name>
        <dbReference type="ChEBI" id="CHEBI:30616"/>
    </ligand>
</feature>
<dbReference type="EC" id="2.7.7.3" evidence="9"/>
<keyword evidence="6 9" id="KW-0460">Magnesium</keyword>
<keyword evidence="7 9" id="KW-0173">Coenzyme A biosynthesis</keyword>
<dbReference type="GO" id="GO:0004595">
    <property type="term" value="F:pantetheine-phosphate adenylyltransferase activity"/>
    <property type="evidence" value="ECO:0007669"/>
    <property type="project" value="UniProtKB-UniRule"/>
</dbReference>
<comment type="subunit">
    <text evidence="9">Homohexamer.</text>
</comment>
<comment type="catalytic activity">
    <reaction evidence="8 9">
        <text>(R)-4'-phosphopantetheine + ATP + H(+) = 3'-dephospho-CoA + diphosphate</text>
        <dbReference type="Rhea" id="RHEA:19801"/>
        <dbReference type="ChEBI" id="CHEBI:15378"/>
        <dbReference type="ChEBI" id="CHEBI:30616"/>
        <dbReference type="ChEBI" id="CHEBI:33019"/>
        <dbReference type="ChEBI" id="CHEBI:57328"/>
        <dbReference type="ChEBI" id="CHEBI:61723"/>
        <dbReference type="EC" id="2.7.7.3"/>
    </reaction>
</comment>
<evidence type="ECO:0000256" key="7">
    <source>
        <dbReference type="ARBA" id="ARBA00022993"/>
    </source>
</evidence>
<dbReference type="InterPro" id="IPR001980">
    <property type="entry name" value="PPAT"/>
</dbReference>
<comment type="function">
    <text evidence="9">Reversibly transfers an adenylyl group from ATP to 4'-phosphopantetheine, yielding dephospho-CoA (dPCoA) and pyrophosphate.</text>
</comment>
<evidence type="ECO:0000256" key="1">
    <source>
        <dbReference type="ARBA" id="ARBA00022490"/>
    </source>
</evidence>
<protein>
    <recommendedName>
        <fullName evidence="9">Phosphopantetheine adenylyltransferase</fullName>
        <ecNumber evidence="9">2.7.7.3</ecNumber>
    </recommendedName>
    <alternativeName>
        <fullName evidence="9">Dephospho-CoA pyrophosphorylase</fullName>
    </alternativeName>
    <alternativeName>
        <fullName evidence="9">Pantetheine-phosphate adenylyltransferase</fullName>
        <shortName evidence="9">PPAT</shortName>
    </alternativeName>
</protein>
<dbReference type="NCBIfam" id="TIGR00125">
    <property type="entry name" value="cyt_tran_rel"/>
    <property type="match status" value="1"/>
</dbReference>
<reference evidence="11 12" key="1">
    <citation type="journal article" date="2013" name="Genome Biol.">
        <title>Genomic analysis reveals key aspects of prokaryotic symbiosis in the phototrophic consortium "Chlorochromatium aggregatum".</title>
        <authorList>
            <person name="Liu Z."/>
            <person name="Muller J."/>
            <person name="Li T."/>
            <person name="Alvey R.M."/>
            <person name="Vogl K."/>
            <person name="Frigaard N.U."/>
            <person name="Rockwell N.C."/>
            <person name="Boyd E.S."/>
            <person name="Tomsho L.P."/>
            <person name="Schuster S.C."/>
            <person name="Henke P."/>
            <person name="Rohde M."/>
            <person name="Overmann J."/>
            <person name="Bryant D.A."/>
        </authorList>
    </citation>
    <scope>NUCLEOTIDE SEQUENCE [LARGE SCALE GENOMIC DNA]</scope>
    <source>
        <strain evidence="11">CR</strain>
    </source>
</reference>
<feature type="binding site" evidence="9">
    <location>
        <position position="43"/>
    </location>
    <ligand>
        <name>substrate</name>
    </ligand>
</feature>
<dbReference type="PANTHER" id="PTHR21342:SF1">
    <property type="entry name" value="PHOSPHOPANTETHEINE ADENYLYLTRANSFERASE"/>
    <property type="match status" value="1"/>
</dbReference>
<dbReference type="Gene3D" id="3.40.50.620">
    <property type="entry name" value="HUPs"/>
    <property type="match status" value="1"/>
</dbReference>
<feature type="site" description="Transition state stabilizer" evidence="9">
    <location>
        <position position="19"/>
    </location>
</feature>
<dbReference type="InterPro" id="IPR014729">
    <property type="entry name" value="Rossmann-like_a/b/a_fold"/>
</dbReference>
<comment type="subcellular location">
    <subcellularLocation>
        <location evidence="9">Cytoplasm</location>
    </subcellularLocation>
</comment>
<evidence type="ECO:0000259" key="10">
    <source>
        <dbReference type="Pfam" id="PF01467"/>
    </source>
</evidence>
<dbReference type="HAMAP" id="MF_00151">
    <property type="entry name" value="PPAT_bact"/>
    <property type="match status" value="1"/>
</dbReference>
<evidence type="ECO:0000256" key="2">
    <source>
        <dbReference type="ARBA" id="ARBA00022679"/>
    </source>
</evidence>
<dbReference type="PATRIC" id="fig|946483.4.peg.295"/>
<keyword evidence="12" id="KW-1185">Reference proteome</keyword>
<dbReference type="UniPathway" id="UPA00241">
    <property type="reaction ID" value="UER00355"/>
</dbReference>
<feature type="binding site" evidence="9">
    <location>
        <position position="89"/>
    </location>
    <ligand>
        <name>substrate</name>
    </ligand>
</feature>
<evidence type="ECO:0000313" key="11">
    <source>
        <dbReference type="EMBL" id="AGX86420.1"/>
    </source>
</evidence>
<feature type="binding site" evidence="9">
    <location>
        <position position="75"/>
    </location>
    <ligand>
        <name>substrate</name>
    </ligand>
</feature>
<feature type="binding site" evidence="9">
    <location>
        <position position="100"/>
    </location>
    <ligand>
        <name>ATP</name>
        <dbReference type="ChEBI" id="CHEBI:30616"/>
    </ligand>
</feature>
<sequence>MAEVLAVYPGTFDPWTLGHEDVVRRGRSLFARVIVAVAAGYHKRTMFSLEERRDMVVDSLAGIDGVEVAVVEGLMRDFVLAHGATALLRGVRTAADVDYEFRLAGVNRHLMPGVETVFLMAAQPYSVVSGTFVREILALGGDVRPFVGTAVHARLVSRRADASTSKRL</sequence>
<dbReference type="AlphaFoldDB" id="U5N590"/>
<dbReference type="GO" id="GO:0005737">
    <property type="term" value="C:cytoplasm"/>
    <property type="evidence" value="ECO:0007669"/>
    <property type="project" value="UniProtKB-SubCell"/>
</dbReference>
<feature type="binding site" evidence="9">
    <location>
        <begin position="125"/>
        <end position="131"/>
    </location>
    <ligand>
        <name>ATP</name>
        <dbReference type="ChEBI" id="CHEBI:30616"/>
    </ligand>
</feature>
<dbReference type="Pfam" id="PF01467">
    <property type="entry name" value="CTP_transf_like"/>
    <property type="match status" value="1"/>
</dbReference>
<keyword evidence="4 9" id="KW-0547">Nucleotide-binding</keyword>
<keyword evidence="3 9" id="KW-0548">Nucleotidyltransferase</keyword>